<evidence type="ECO:0000313" key="2">
    <source>
        <dbReference type="Proteomes" id="UP000473278"/>
    </source>
</evidence>
<gene>
    <name evidence="1" type="ORF">G3570_10325</name>
</gene>
<organism evidence="1 2">
    <name type="scientific">Halalkalibaculum roseum</name>
    <dbReference type="NCBI Taxonomy" id="2709311"/>
    <lineage>
        <taxon>Bacteria</taxon>
        <taxon>Pseudomonadati</taxon>
        <taxon>Balneolota</taxon>
        <taxon>Balneolia</taxon>
        <taxon>Balneolales</taxon>
        <taxon>Balneolaceae</taxon>
        <taxon>Halalkalibaculum</taxon>
    </lineage>
</organism>
<name>A0A6M1SVN9_9BACT</name>
<protein>
    <submittedName>
        <fullName evidence="1">Polymer-forming cytoskeletal protein</fullName>
    </submittedName>
</protein>
<accession>A0A6M1SVN9</accession>
<keyword evidence="2" id="KW-1185">Reference proteome</keyword>
<evidence type="ECO:0000313" key="1">
    <source>
        <dbReference type="EMBL" id="NGP77030.1"/>
    </source>
</evidence>
<sequence length="82" mass="8905">MKTVKNSESYTYLDKDTNFRGTIKTSKLVLEGSMQGDVHASDAIHLKKGSVLRGDIKAKNISFDEGSVYNGKLLVGPSRNGS</sequence>
<reference evidence="1 2" key="1">
    <citation type="submission" date="2020-02" db="EMBL/GenBank/DDBJ databases">
        <title>Balneolaceae bacterium YR4-1, complete genome.</title>
        <authorList>
            <person name="Li Y."/>
            <person name="Wu S."/>
        </authorList>
    </citation>
    <scope>NUCLEOTIDE SEQUENCE [LARGE SCALE GENOMIC DNA]</scope>
    <source>
        <strain evidence="1 2">YR4-1</strain>
    </source>
</reference>
<dbReference type="InterPro" id="IPR007607">
    <property type="entry name" value="BacA/B"/>
</dbReference>
<proteinExistence type="predicted"/>
<comment type="caution">
    <text evidence="1">The sequence shown here is derived from an EMBL/GenBank/DDBJ whole genome shotgun (WGS) entry which is preliminary data.</text>
</comment>
<dbReference type="AlphaFoldDB" id="A0A6M1SVN9"/>
<dbReference type="EMBL" id="JAALLT010000003">
    <property type="protein sequence ID" value="NGP77030.1"/>
    <property type="molecule type" value="Genomic_DNA"/>
</dbReference>
<dbReference type="Pfam" id="PF04519">
    <property type="entry name" value="Bactofilin"/>
    <property type="match status" value="1"/>
</dbReference>
<dbReference type="Proteomes" id="UP000473278">
    <property type="component" value="Unassembled WGS sequence"/>
</dbReference>